<evidence type="ECO:0000313" key="1">
    <source>
        <dbReference type="EMBL" id="MBU5593242.1"/>
    </source>
</evidence>
<accession>A0ABS6F6U1</accession>
<sequence>MKKKVRFIVLGAMVISLFLAIKFKSGVKTIEEAITTADSKPINIIHEEETDGGSIVFFNNLSEDNLITAFVKKNIGGYKTVYSGFQGDIKLVASTFGVSYNYFPNIEKTSLPIYFGIIGNPDISEVKIVEKKRNIEGEAKIINADDTRIWLVYMNKFQGSTFEIIGISADGEELTKIEDDISPYYAEQKPFKSNY</sequence>
<evidence type="ECO:0000313" key="2">
    <source>
        <dbReference type="Proteomes" id="UP000736583"/>
    </source>
</evidence>
<name>A0ABS6F6U1_9CLOT</name>
<organism evidence="1 2">
    <name type="scientific">Clostridium simiarum</name>
    <dbReference type="NCBI Taxonomy" id="2841506"/>
    <lineage>
        <taxon>Bacteria</taxon>
        <taxon>Bacillati</taxon>
        <taxon>Bacillota</taxon>
        <taxon>Clostridia</taxon>
        <taxon>Eubacteriales</taxon>
        <taxon>Clostridiaceae</taxon>
        <taxon>Clostridium</taxon>
    </lineage>
</organism>
<dbReference type="EMBL" id="JAHLQL010000007">
    <property type="protein sequence ID" value="MBU5593242.1"/>
    <property type="molecule type" value="Genomic_DNA"/>
</dbReference>
<comment type="caution">
    <text evidence="1">The sequence shown here is derived from an EMBL/GenBank/DDBJ whole genome shotgun (WGS) entry which is preliminary data.</text>
</comment>
<dbReference type="Proteomes" id="UP000736583">
    <property type="component" value="Unassembled WGS sequence"/>
</dbReference>
<gene>
    <name evidence="1" type="ORF">KQI89_15945</name>
</gene>
<dbReference type="RefSeq" id="WP_216457918.1">
    <property type="nucleotide sequence ID" value="NZ_JAHLQL010000007.1"/>
</dbReference>
<proteinExistence type="predicted"/>
<keyword evidence="2" id="KW-1185">Reference proteome</keyword>
<reference evidence="1 2" key="1">
    <citation type="submission" date="2021-06" db="EMBL/GenBank/DDBJ databases">
        <authorList>
            <person name="Sun Q."/>
            <person name="Li D."/>
        </authorList>
    </citation>
    <scope>NUCLEOTIDE SEQUENCE [LARGE SCALE GENOMIC DNA]</scope>
    <source>
        <strain evidence="1 2">MSJ-4</strain>
    </source>
</reference>
<protein>
    <submittedName>
        <fullName evidence="1">Uncharacterized protein</fullName>
    </submittedName>
</protein>